<dbReference type="EMBL" id="JAKGSG010000053">
    <property type="protein sequence ID" value="MCF4123084.1"/>
    <property type="molecule type" value="Genomic_DNA"/>
</dbReference>
<keyword evidence="3" id="KW-1185">Reference proteome</keyword>
<sequence>MTRWPTNEILVRADMDPLAMCKTLAHEAAHRTGHSPDDPDVPGHRGLVEVEAESAALLVLSAHHVDTSPYTVPYVSTWASRVEGVDPVTAVQQTAARVRTIALSILDRLDTAMVPDGDPPGLDRLLAEQDAPLDSSSCCSGAPRHRRTASGYEWPP</sequence>
<evidence type="ECO:0000313" key="2">
    <source>
        <dbReference type="EMBL" id="MCF4123084.1"/>
    </source>
</evidence>
<accession>A0AA41QJ58</accession>
<organism evidence="2 3">
    <name type="scientific">Antribacter soli</name>
    <dbReference type="NCBI Taxonomy" id="2910976"/>
    <lineage>
        <taxon>Bacteria</taxon>
        <taxon>Bacillati</taxon>
        <taxon>Actinomycetota</taxon>
        <taxon>Actinomycetes</taxon>
        <taxon>Micrococcales</taxon>
        <taxon>Promicromonosporaceae</taxon>
        <taxon>Antribacter</taxon>
    </lineage>
</organism>
<proteinExistence type="predicted"/>
<evidence type="ECO:0000256" key="1">
    <source>
        <dbReference type="SAM" id="MobiDB-lite"/>
    </source>
</evidence>
<dbReference type="Proteomes" id="UP001165405">
    <property type="component" value="Unassembled WGS sequence"/>
</dbReference>
<comment type="caution">
    <text evidence="2">The sequence shown here is derived from an EMBL/GenBank/DDBJ whole genome shotgun (WGS) entry which is preliminary data.</text>
</comment>
<protein>
    <recommendedName>
        <fullName evidence="4">DUF955 domain-containing protein</fullName>
    </recommendedName>
</protein>
<gene>
    <name evidence="2" type="ORF">L1785_19105</name>
</gene>
<feature type="region of interest" description="Disordered" evidence="1">
    <location>
        <begin position="132"/>
        <end position="156"/>
    </location>
</feature>
<reference evidence="2" key="1">
    <citation type="submission" date="2022-01" db="EMBL/GenBank/DDBJ databases">
        <title>Antribacter sp. nov., isolated from Guizhou of China.</title>
        <authorList>
            <person name="Chengliang C."/>
            <person name="Ya Z."/>
        </authorList>
    </citation>
    <scope>NUCLEOTIDE SEQUENCE</scope>
    <source>
        <strain evidence="2">KLBMP 9083</strain>
    </source>
</reference>
<dbReference type="AlphaFoldDB" id="A0AA41QJ58"/>
<evidence type="ECO:0008006" key="4">
    <source>
        <dbReference type="Google" id="ProtNLM"/>
    </source>
</evidence>
<name>A0AA41QJ58_9MICO</name>
<evidence type="ECO:0000313" key="3">
    <source>
        <dbReference type="Proteomes" id="UP001165405"/>
    </source>
</evidence>